<dbReference type="Gene3D" id="1.25.40.10">
    <property type="entry name" value="Tetratricopeptide repeat domain"/>
    <property type="match status" value="1"/>
</dbReference>
<evidence type="ECO:0000313" key="7">
    <source>
        <dbReference type="EMBL" id="VFU13469.1"/>
    </source>
</evidence>
<keyword evidence="1" id="KW-0732">Signal</keyword>
<dbReference type="GO" id="GO:0051205">
    <property type="term" value="P:protein insertion into membrane"/>
    <property type="evidence" value="ECO:0007669"/>
    <property type="project" value="TreeGrafter"/>
</dbReference>
<evidence type="ECO:0000259" key="6">
    <source>
        <dbReference type="Pfam" id="PF13525"/>
    </source>
</evidence>
<accession>A0A485M3G4</accession>
<dbReference type="Pfam" id="PF13525">
    <property type="entry name" value="YfiO"/>
    <property type="match status" value="1"/>
</dbReference>
<feature type="domain" description="Outer membrane lipoprotein BamD-like" evidence="6">
    <location>
        <begin position="29"/>
        <end position="198"/>
    </location>
</feature>
<protein>
    <submittedName>
        <fullName evidence="7">Outer membrane protein assembly factor BamD</fullName>
    </submittedName>
</protein>
<keyword evidence="2" id="KW-0472">Membrane</keyword>
<dbReference type="GO" id="GO:1990063">
    <property type="term" value="C:Bam protein complex"/>
    <property type="evidence" value="ECO:0007669"/>
    <property type="project" value="TreeGrafter"/>
</dbReference>
<proteinExistence type="inferred from homology"/>
<dbReference type="EMBL" id="CAADRM010000080">
    <property type="protein sequence ID" value="VFU13469.1"/>
    <property type="molecule type" value="Genomic_DNA"/>
</dbReference>
<gene>
    <name evidence="7" type="primary">bamD</name>
    <name evidence="7" type="ORF">SCFA_190023</name>
</gene>
<keyword evidence="5" id="KW-0449">Lipoprotein</keyword>
<dbReference type="InterPro" id="IPR011990">
    <property type="entry name" value="TPR-like_helical_dom_sf"/>
</dbReference>
<evidence type="ECO:0000256" key="3">
    <source>
        <dbReference type="ARBA" id="ARBA00023139"/>
    </source>
</evidence>
<evidence type="ECO:0000256" key="1">
    <source>
        <dbReference type="ARBA" id="ARBA00022729"/>
    </source>
</evidence>
<dbReference type="PANTHER" id="PTHR37423:SF1">
    <property type="entry name" value="OUTER MEMBRANE PROTEIN ASSEMBLY FACTOR BAMD"/>
    <property type="match status" value="1"/>
</dbReference>
<dbReference type="NCBIfam" id="TIGR03302">
    <property type="entry name" value="OM_YfiO"/>
    <property type="match status" value="1"/>
</dbReference>
<reference evidence="7" key="1">
    <citation type="submission" date="2019-03" db="EMBL/GenBank/DDBJ databases">
        <authorList>
            <person name="Hao L."/>
        </authorList>
    </citation>
    <scope>NUCLEOTIDE SEQUENCE</scope>
</reference>
<sequence>MKNAVSAFLLLALVLIVGGCAHDETKIRSAQELFQEATELAEKGKVEKAVEKFMEVRTYYPGDELARKALLATADLHYDEEDYASALQSYEEFRLLYPTDYEAGYCLYRIAMTHFNQIGTFDRDQTETVRSIQTFENFLSSYPDSPHAEDAKVRLAEAKSVLAKHYVYIGKFYLKKKEHGAACKRFQYVREHYPNVPLDDDLDELISRSCQTPEQANQ</sequence>
<dbReference type="SUPFAM" id="SSF48452">
    <property type="entry name" value="TPR-like"/>
    <property type="match status" value="1"/>
</dbReference>
<dbReference type="InterPro" id="IPR017689">
    <property type="entry name" value="BamD"/>
</dbReference>
<name>A0A485M3G4_9ZZZZ</name>
<organism evidence="7">
    <name type="scientific">anaerobic digester metagenome</name>
    <dbReference type="NCBI Taxonomy" id="1263854"/>
    <lineage>
        <taxon>unclassified sequences</taxon>
        <taxon>metagenomes</taxon>
        <taxon>ecological metagenomes</taxon>
    </lineage>
</organism>
<dbReference type="PROSITE" id="PS51257">
    <property type="entry name" value="PROKAR_LIPOPROTEIN"/>
    <property type="match status" value="1"/>
</dbReference>
<dbReference type="HAMAP" id="MF_00922">
    <property type="entry name" value="OM_assembly_BamD"/>
    <property type="match status" value="1"/>
</dbReference>
<keyword evidence="4" id="KW-0998">Cell outer membrane</keyword>
<evidence type="ECO:0000256" key="2">
    <source>
        <dbReference type="ARBA" id="ARBA00023136"/>
    </source>
</evidence>
<dbReference type="AlphaFoldDB" id="A0A485M3G4"/>
<evidence type="ECO:0000256" key="5">
    <source>
        <dbReference type="ARBA" id="ARBA00023288"/>
    </source>
</evidence>
<dbReference type="InterPro" id="IPR039565">
    <property type="entry name" value="BamD-like"/>
</dbReference>
<evidence type="ECO:0000256" key="4">
    <source>
        <dbReference type="ARBA" id="ARBA00023237"/>
    </source>
</evidence>
<dbReference type="PANTHER" id="PTHR37423">
    <property type="entry name" value="SOLUBLE LYTIC MUREIN TRANSGLYCOSYLASE-RELATED"/>
    <property type="match status" value="1"/>
</dbReference>
<keyword evidence="3" id="KW-0564">Palmitate</keyword>